<evidence type="ECO:0000313" key="4">
    <source>
        <dbReference type="Proteomes" id="UP000288805"/>
    </source>
</evidence>
<comment type="caution">
    <text evidence="3">The sequence shown here is derived from an EMBL/GenBank/DDBJ whole genome shotgun (WGS) entry which is preliminary data.</text>
</comment>
<evidence type="ECO:0000256" key="2">
    <source>
        <dbReference type="SAM" id="Phobius"/>
    </source>
</evidence>
<keyword evidence="2" id="KW-0472">Membrane</keyword>
<proteinExistence type="predicted"/>
<sequence>MQRNQITRGQGQEEEEEEYSGGGGGYSGGFMAKCSAEDETAAEEAVVDVEAAHPYAFHVSGPRNVSSPNWRDLINSISGIIAIYQFLSIFVDGVFWVEVEMENVSGIGSRFWVFGFWVSGV</sequence>
<name>A0A438IPG4_VITVI</name>
<keyword evidence="2" id="KW-0812">Transmembrane</keyword>
<protein>
    <submittedName>
        <fullName evidence="3">Uncharacterized protein</fullName>
    </submittedName>
</protein>
<feature type="transmembrane region" description="Helical" evidence="2">
    <location>
        <begin position="73"/>
        <end position="97"/>
    </location>
</feature>
<dbReference type="AlphaFoldDB" id="A0A438IPG4"/>
<reference evidence="3 4" key="1">
    <citation type="journal article" date="2018" name="PLoS Genet.">
        <title>Population sequencing reveals clonal diversity and ancestral inbreeding in the grapevine cultivar Chardonnay.</title>
        <authorList>
            <person name="Roach M.J."/>
            <person name="Johnson D.L."/>
            <person name="Bohlmann J."/>
            <person name="van Vuuren H.J."/>
            <person name="Jones S.J."/>
            <person name="Pretorius I.S."/>
            <person name="Schmidt S.A."/>
            <person name="Borneman A.R."/>
        </authorList>
    </citation>
    <scope>NUCLEOTIDE SEQUENCE [LARGE SCALE GENOMIC DNA]</scope>
    <source>
        <strain evidence="4">cv. Chardonnay</strain>
        <tissue evidence="3">Leaf</tissue>
    </source>
</reference>
<gene>
    <name evidence="3" type="ORF">CK203_032140</name>
</gene>
<accession>A0A438IPG4</accession>
<evidence type="ECO:0000313" key="3">
    <source>
        <dbReference type="EMBL" id="RVW98613.1"/>
    </source>
</evidence>
<evidence type="ECO:0000256" key="1">
    <source>
        <dbReference type="SAM" id="MobiDB-lite"/>
    </source>
</evidence>
<organism evidence="3 4">
    <name type="scientific">Vitis vinifera</name>
    <name type="common">Grape</name>
    <dbReference type="NCBI Taxonomy" id="29760"/>
    <lineage>
        <taxon>Eukaryota</taxon>
        <taxon>Viridiplantae</taxon>
        <taxon>Streptophyta</taxon>
        <taxon>Embryophyta</taxon>
        <taxon>Tracheophyta</taxon>
        <taxon>Spermatophyta</taxon>
        <taxon>Magnoliopsida</taxon>
        <taxon>eudicotyledons</taxon>
        <taxon>Gunneridae</taxon>
        <taxon>Pentapetalae</taxon>
        <taxon>rosids</taxon>
        <taxon>Vitales</taxon>
        <taxon>Vitaceae</taxon>
        <taxon>Viteae</taxon>
        <taxon>Vitis</taxon>
    </lineage>
</organism>
<keyword evidence="2" id="KW-1133">Transmembrane helix</keyword>
<dbReference type="EMBL" id="QGNW01000092">
    <property type="protein sequence ID" value="RVW98613.1"/>
    <property type="molecule type" value="Genomic_DNA"/>
</dbReference>
<dbReference type="Proteomes" id="UP000288805">
    <property type="component" value="Unassembled WGS sequence"/>
</dbReference>
<feature type="region of interest" description="Disordered" evidence="1">
    <location>
        <begin position="1"/>
        <end position="25"/>
    </location>
</feature>